<organism evidence="3 4">
    <name type="scientific">Saccharothrix violaceirubra</name>
    <dbReference type="NCBI Taxonomy" id="413306"/>
    <lineage>
        <taxon>Bacteria</taxon>
        <taxon>Bacillati</taxon>
        <taxon>Actinomycetota</taxon>
        <taxon>Actinomycetes</taxon>
        <taxon>Pseudonocardiales</taxon>
        <taxon>Pseudonocardiaceae</taxon>
        <taxon>Saccharothrix</taxon>
    </lineage>
</organism>
<dbReference type="Gene3D" id="3.40.50.12780">
    <property type="entry name" value="N-terminal domain of ligase-like"/>
    <property type="match status" value="1"/>
</dbReference>
<evidence type="ECO:0000256" key="1">
    <source>
        <dbReference type="ARBA" id="ARBA00006432"/>
    </source>
</evidence>
<protein>
    <submittedName>
        <fullName evidence="3">Acyl-CoA synthetase (AMP-forming)/AMP-acid ligase II</fullName>
    </submittedName>
</protein>
<comment type="caution">
    <text evidence="3">The sequence shown here is derived from an EMBL/GenBank/DDBJ whole genome shotgun (WGS) entry which is preliminary data.</text>
</comment>
<evidence type="ECO:0000313" key="4">
    <source>
        <dbReference type="Proteomes" id="UP000542674"/>
    </source>
</evidence>
<dbReference type="InterPro" id="IPR042099">
    <property type="entry name" value="ANL_N_sf"/>
</dbReference>
<dbReference type="GO" id="GO:0016874">
    <property type="term" value="F:ligase activity"/>
    <property type="evidence" value="ECO:0007669"/>
    <property type="project" value="UniProtKB-KW"/>
</dbReference>
<keyword evidence="4" id="KW-1185">Reference proteome</keyword>
<dbReference type="GO" id="GO:0005886">
    <property type="term" value="C:plasma membrane"/>
    <property type="evidence" value="ECO:0007669"/>
    <property type="project" value="TreeGrafter"/>
</dbReference>
<dbReference type="AlphaFoldDB" id="A0A7W7T760"/>
<dbReference type="InterPro" id="IPR000873">
    <property type="entry name" value="AMP-dep_synth/lig_dom"/>
</dbReference>
<dbReference type="PANTHER" id="PTHR22754:SF32">
    <property type="entry name" value="DISCO-INTERACTING PROTEIN 2"/>
    <property type="match status" value="1"/>
</dbReference>
<feature type="domain" description="AMP-dependent synthetase/ligase" evidence="2">
    <location>
        <begin position="13"/>
        <end position="385"/>
    </location>
</feature>
<dbReference type="EMBL" id="JACHJS010000001">
    <property type="protein sequence ID" value="MBB4967272.1"/>
    <property type="molecule type" value="Genomic_DNA"/>
</dbReference>
<evidence type="ECO:0000259" key="2">
    <source>
        <dbReference type="Pfam" id="PF00501"/>
    </source>
</evidence>
<dbReference type="PANTHER" id="PTHR22754">
    <property type="entry name" value="DISCO-INTERACTING PROTEIN 2 DIP2 -RELATED"/>
    <property type="match status" value="1"/>
</dbReference>
<dbReference type="GO" id="GO:0006633">
    <property type="term" value="P:fatty acid biosynthetic process"/>
    <property type="evidence" value="ECO:0007669"/>
    <property type="project" value="TreeGrafter"/>
</dbReference>
<comment type="similarity">
    <text evidence="1">Belongs to the ATP-dependent AMP-binding enzyme family.</text>
</comment>
<dbReference type="GO" id="GO:0070566">
    <property type="term" value="F:adenylyltransferase activity"/>
    <property type="evidence" value="ECO:0007669"/>
    <property type="project" value="TreeGrafter"/>
</dbReference>
<evidence type="ECO:0000313" key="3">
    <source>
        <dbReference type="EMBL" id="MBB4967272.1"/>
    </source>
</evidence>
<reference evidence="3 4" key="1">
    <citation type="submission" date="2020-08" db="EMBL/GenBank/DDBJ databases">
        <title>Sequencing the genomes of 1000 actinobacteria strains.</title>
        <authorList>
            <person name="Klenk H.-P."/>
        </authorList>
    </citation>
    <scope>NUCLEOTIDE SEQUENCE [LARGE SCALE GENOMIC DNA]</scope>
    <source>
        <strain evidence="3 4">DSM 45084</strain>
    </source>
</reference>
<dbReference type="InterPro" id="IPR045851">
    <property type="entry name" value="AMP-bd_C_sf"/>
</dbReference>
<proteinExistence type="inferred from homology"/>
<gene>
    <name evidence="3" type="ORF">F4559_004631</name>
</gene>
<dbReference type="Pfam" id="PF00501">
    <property type="entry name" value="AMP-binding"/>
    <property type="match status" value="1"/>
</dbReference>
<accession>A0A7W7T760</accession>
<name>A0A7W7T760_9PSEU</name>
<dbReference type="Proteomes" id="UP000542674">
    <property type="component" value="Unassembled WGS sequence"/>
</dbReference>
<keyword evidence="3" id="KW-0436">Ligase</keyword>
<dbReference type="SUPFAM" id="SSF56801">
    <property type="entry name" value="Acetyl-CoA synthetase-like"/>
    <property type="match status" value="1"/>
</dbReference>
<sequence length="566" mass="60885">MIAEASAAAGAATGSELSYAELDRSARTVAAWLSEQCVPGDRVLLLSPLGPEIVKNFFGCLYAGVVPVVAPVPTGRDHHLARATGIAFDSGARVVLTDVGSLSPVHEWLSQDGMEELVCVATDVVELGDPGDPVDVVRGPADAAVLCYGSAVGELVATEIGYAALEQGLARTRAAFGVTADDRLLSWLPPDNYTGLMNVLTALSAGATAVLMPTRDLARDPVRWLELVDRHRVTISGGAATAFARCARAVEERLPTGLDLSCWRIAYTPSTLLDPAVLGRFADAVAPLGFDPAALRTTYCLPEATFLVSSSTPGRAPVGTRVSATALEERTLVESERPEDPVLVGAGRVERLDVRVVDPESGRELPDRRVGEVWVRGSGLARGYWGHEVESRRSFDARLDDGQDGFVRTGDLGVLDAGELYVLGRADGMLTVSGRTLRAHDVEREVAERFPGLGAHRASVFTVPVGREEVVVVQEVEHHDLDELRSLAAALRSWLRRRTRVRFGSVVFLGPGMPAIGCDRARRALMRDLFVARAAEPVYEELDADVRRRYRPPLGTARRSHVRIAV</sequence>
<dbReference type="Gene3D" id="3.30.300.30">
    <property type="match status" value="1"/>
</dbReference>